<comment type="caution">
    <text evidence="2">The sequence shown here is derived from an EMBL/GenBank/DDBJ whole genome shotgun (WGS) entry which is preliminary data.</text>
</comment>
<reference evidence="2" key="2">
    <citation type="submission" date="2023-06" db="EMBL/GenBank/DDBJ databases">
        <authorList>
            <consortium name="Lawrence Berkeley National Laboratory"/>
            <person name="Haridas S."/>
            <person name="Hensen N."/>
            <person name="Bonometti L."/>
            <person name="Westerberg I."/>
            <person name="Brannstrom I.O."/>
            <person name="Guillou S."/>
            <person name="Cros-Aarteil S."/>
            <person name="Calhoun S."/>
            <person name="Kuo A."/>
            <person name="Mondo S."/>
            <person name="Pangilinan J."/>
            <person name="Riley R."/>
            <person name="Labutti K."/>
            <person name="Andreopoulos B."/>
            <person name="Lipzen A."/>
            <person name="Chen C."/>
            <person name="Yanf M."/>
            <person name="Daum C."/>
            <person name="Ng V."/>
            <person name="Clum A."/>
            <person name="Steindorff A."/>
            <person name="Ohm R."/>
            <person name="Martin F."/>
            <person name="Silar P."/>
            <person name="Natvig D."/>
            <person name="Lalanne C."/>
            <person name="Gautier V."/>
            <person name="Ament-Velasquez S.L."/>
            <person name="Kruys A."/>
            <person name="Hutchinson M.I."/>
            <person name="Powell A.J."/>
            <person name="Barry K."/>
            <person name="Miller A.N."/>
            <person name="Grigoriev I.V."/>
            <person name="Debuchy R."/>
            <person name="Gladieux P."/>
            <person name="Thoren M.H."/>
            <person name="Johannesson H."/>
        </authorList>
    </citation>
    <scope>NUCLEOTIDE SEQUENCE</scope>
    <source>
        <strain evidence="2">CBS 560.94</strain>
    </source>
</reference>
<dbReference type="EMBL" id="JAUEPP010000009">
    <property type="protein sequence ID" value="KAK3334760.1"/>
    <property type="molecule type" value="Genomic_DNA"/>
</dbReference>
<feature type="compositionally biased region" description="Polar residues" evidence="1">
    <location>
        <begin position="30"/>
        <end position="42"/>
    </location>
</feature>
<dbReference type="RefSeq" id="XP_062676926.1">
    <property type="nucleotide sequence ID" value="XM_062823756.1"/>
</dbReference>
<feature type="non-terminal residue" evidence="2">
    <location>
        <position position="107"/>
    </location>
</feature>
<name>A0AAE0MJS2_9PEZI</name>
<accession>A0AAE0MJS2</accession>
<gene>
    <name evidence="2" type="ORF">B0H65DRAFT_392846</name>
</gene>
<evidence type="ECO:0000256" key="1">
    <source>
        <dbReference type="SAM" id="MobiDB-lite"/>
    </source>
</evidence>
<sequence>ILKTIANKNKITSKLGKNNNSKRNNKKEYSFNSISAPKSINESRGRGAARQSSDRYEETTRLFNKGKYFFYKKKGYIKRNYSRKERFHYECYDYITTIVNCHLVYEN</sequence>
<proteinExistence type="predicted"/>
<dbReference type="GeneID" id="87860910"/>
<keyword evidence="3" id="KW-1185">Reference proteome</keyword>
<evidence type="ECO:0000313" key="2">
    <source>
        <dbReference type="EMBL" id="KAK3334760.1"/>
    </source>
</evidence>
<organism evidence="2 3">
    <name type="scientific">Neurospora tetraspora</name>
    <dbReference type="NCBI Taxonomy" id="94610"/>
    <lineage>
        <taxon>Eukaryota</taxon>
        <taxon>Fungi</taxon>
        <taxon>Dikarya</taxon>
        <taxon>Ascomycota</taxon>
        <taxon>Pezizomycotina</taxon>
        <taxon>Sordariomycetes</taxon>
        <taxon>Sordariomycetidae</taxon>
        <taxon>Sordariales</taxon>
        <taxon>Sordariaceae</taxon>
        <taxon>Neurospora</taxon>
    </lineage>
</organism>
<feature type="compositionally biased region" description="Polar residues" evidence="1">
    <location>
        <begin position="1"/>
        <end position="12"/>
    </location>
</feature>
<dbReference type="Proteomes" id="UP001278500">
    <property type="component" value="Unassembled WGS sequence"/>
</dbReference>
<reference evidence="2" key="1">
    <citation type="journal article" date="2023" name="Mol. Phylogenet. Evol.">
        <title>Genome-scale phylogeny and comparative genomics of the fungal order Sordariales.</title>
        <authorList>
            <person name="Hensen N."/>
            <person name="Bonometti L."/>
            <person name="Westerberg I."/>
            <person name="Brannstrom I.O."/>
            <person name="Guillou S."/>
            <person name="Cros-Aarteil S."/>
            <person name="Calhoun S."/>
            <person name="Haridas S."/>
            <person name="Kuo A."/>
            <person name="Mondo S."/>
            <person name="Pangilinan J."/>
            <person name="Riley R."/>
            <person name="LaButti K."/>
            <person name="Andreopoulos B."/>
            <person name="Lipzen A."/>
            <person name="Chen C."/>
            <person name="Yan M."/>
            <person name="Daum C."/>
            <person name="Ng V."/>
            <person name="Clum A."/>
            <person name="Steindorff A."/>
            <person name="Ohm R.A."/>
            <person name="Martin F."/>
            <person name="Silar P."/>
            <person name="Natvig D.O."/>
            <person name="Lalanne C."/>
            <person name="Gautier V."/>
            <person name="Ament-Velasquez S.L."/>
            <person name="Kruys A."/>
            <person name="Hutchinson M.I."/>
            <person name="Powell A.J."/>
            <person name="Barry K."/>
            <person name="Miller A.N."/>
            <person name="Grigoriev I.V."/>
            <person name="Debuchy R."/>
            <person name="Gladieux P."/>
            <person name="Hiltunen Thoren M."/>
            <person name="Johannesson H."/>
        </authorList>
    </citation>
    <scope>NUCLEOTIDE SEQUENCE</scope>
    <source>
        <strain evidence="2">CBS 560.94</strain>
    </source>
</reference>
<feature type="non-terminal residue" evidence="2">
    <location>
        <position position="1"/>
    </location>
</feature>
<evidence type="ECO:0000313" key="3">
    <source>
        <dbReference type="Proteomes" id="UP001278500"/>
    </source>
</evidence>
<dbReference type="AlphaFoldDB" id="A0AAE0MJS2"/>
<feature type="region of interest" description="Disordered" evidence="1">
    <location>
        <begin position="1"/>
        <end position="56"/>
    </location>
</feature>
<protein>
    <submittedName>
        <fullName evidence="2">Uncharacterized protein</fullName>
    </submittedName>
</protein>